<dbReference type="RefSeq" id="WP_319887019.1">
    <property type="nucleotide sequence ID" value="NZ_JAWZVU010000318.1"/>
</dbReference>
<evidence type="ECO:0000313" key="1">
    <source>
        <dbReference type="EMBL" id="MDX7723474.1"/>
    </source>
</evidence>
<proteinExistence type="predicted"/>
<sequence length="61" mass="6531">TTQIAQTGLSSLPAVIYYSVQLFRSIEGGEGCQKCDPGGIIEPHPRVISTRSLLMKIGKIA</sequence>
<gene>
    <name evidence="1" type="ORF">SJS77_24195</name>
</gene>
<accession>A0AAW9F627</accession>
<evidence type="ECO:0000313" key="2">
    <source>
        <dbReference type="Proteomes" id="UP001277183"/>
    </source>
</evidence>
<dbReference type="EMBL" id="JAWZVU010000318">
    <property type="protein sequence ID" value="MDX7723474.1"/>
    <property type="molecule type" value="Genomic_DNA"/>
</dbReference>
<organism evidence="1 2">
    <name type="scientific">Aeromonas caviae</name>
    <name type="common">Aeromonas punctata</name>
    <dbReference type="NCBI Taxonomy" id="648"/>
    <lineage>
        <taxon>Bacteria</taxon>
        <taxon>Pseudomonadati</taxon>
        <taxon>Pseudomonadota</taxon>
        <taxon>Gammaproteobacteria</taxon>
        <taxon>Aeromonadales</taxon>
        <taxon>Aeromonadaceae</taxon>
        <taxon>Aeromonas</taxon>
    </lineage>
</organism>
<dbReference type="Proteomes" id="UP001277183">
    <property type="component" value="Unassembled WGS sequence"/>
</dbReference>
<comment type="caution">
    <text evidence="1">The sequence shown here is derived from an EMBL/GenBank/DDBJ whole genome shotgun (WGS) entry which is preliminary data.</text>
</comment>
<feature type="non-terminal residue" evidence="1">
    <location>
        <position position="1"/>
    </location>
</feature>
<reference evidence="1" key="1">
    <citation type="submission" date="2023-11" db="EMBL/GenBank/DDBJ databases">
        <title>WGS of Aeromonas in Northern Israel.</title>
        <authorList>
            <person name="Hershko Y."/>
        </authorList>
    </citation>
    <scope>NUCLEOTIDE SEQUENCE</scope>
    <source>
        <strain evidence="1">77416</strain>
    </source>
</reference>
<protein>
    <submittedName>
        <fullName evidence="1">Uncharacterized protein</fullName>
    </submittedName>
</protein>
<name>A0AAW9F627_AERCA</name>
<dbReference type="AlphaFoldDB" id="A0AAW9F627"/>